<feature type="coiled-coil region" evidence="7">
    <location>
        <begin position="100"/>
        <end position="127"/>
    </location>
</feature>
<dbReference type="InterPro" id="IPR009072">
    <property type="entry name" value="Histone-fold"/>
</dbReference>
<dbReference type="InterPro" id="IPR037782">
    <property type="entry name" value="Spt7"/>
</dbReference>
<feature type="compositionally biased region" description="Basic and acidic residues" evidence="8">
    <location>
        <begin position="14"/>
        <end position="24"/>
    </location>
</feature>
<name>I1C4U9_RHIO9</name>
<dbReference type="Gene3D" id="1.20.920.10">
    <property type="entry name" value="Bromodomain-like"/>
    <property type="match status" value="1"/>
</dbReference>
<keyword evidence="2" id="KW-0805">Transcription regulation</keyword>
<feature type="compositionally biased region" description="Basic residues" evidence="8">
    <location>
        <begin position="937"/>
        <end position="946"/>
    </location>
</feature>
<dbReference type="PROSITE" id="PS00633">
    <property type="entry name" value="BROMODOMAIN_1"/>
    <property type="match status" value="1"/>
</dbReference>
<proteinExistence type="predicted"/>
<feature type="compositionally biased region" description="Acidic residues" evidence="8">
    <location>
        <begin position="286"/>
        <end position="300"/>
    </location>
</feature>
<dbReference type="GO" id="GO:0006357">
    <property type="term" value="P:regulation of transcription by RNA polymerase II"/>
    <property type="evidence" value="ECO:0007669"/>
    <property type="project" value="TreeGrafter"/>
</dbReference>
<evidence type="ECO:0000256" key="3">
    <source>
        <dbReference type="ARBA" id="ARBA00023117"/>
    </source>
</evidence>
<dbReference type="PROSITE" id="PS50014">
    <property type="entry name" value="BROMODOMAIN_2"/>
    <property type="match status" value="1"/>
</dbReference>
<evidence type="ECO:0000256" key="5">
    <source>
        <dbReference type="ARBA" id="ARBA00023242"/>
    </source>
</evidence>
<feature type="region of interest" description="Disordered" evidence="8">
    <location>
        <begin position="284"/>
        <end position="378"/>
    </location>
</feature>
<evidence type="ECO:0000256" key="7">
    <source>
        <dbReference type="SAM" id="Coils"/>
    </source>
</evidence>
<dbReference type="InterPro" id="IPR036427">
    <property type="entry name" value="Bromodomain-like_sf"/>
</dbReference>
<evidence type="ECO:0000256" key="8">
    <source>
        <dbReference type="SAM" id="MobiDB-lite"/>
    </source>
</evidence>
<keyword evidence="11" id="KW-1185">Reference proteome</keyword>
<evidence type="ECO:0000259" key="9">
    <source>
        <dbReference type="PROSITE" id="PS50014"/>
    </source>
</evidence>
<dbReference type="InterPro" id="IPR006565">
    <property type="entry name" value="BTP"/>
</dbReference>
<dbReference type="STRING" id="246409.I1C4U9"/>
<feature type="region of interest" description="Disordered" evidence="8">
    <location>
        <begin position="1"/>
        <end position="43"/>
    </location>
</feature>
<dbReference type="GO" id="GO:0005198">
    <property type="term" value="F:structural molecule activity"/>
    <property type="evidence" value="ECO:0007669"/>
    <property type="project" value="TreeGrafter"/>
</dbReference>
<dbReference type="Pfam" id="PF07524">
    <property type="entry name" value="Bromo_TP"/>
    <property type="match status" value="1"/>
</dbReference>
<accession>I1C4U9</accession>
<feature type="domain" description="Bromo" evidence="9">
    <location>
        <begin position="186"/>
        <end position="256"/>
    </location>
</feature>
<evidence type="ECO:0000313" key="10">
    <source>
        <dbReference type="EMBL" id="EIE83479.1"/>
    </source>
</evidence>
<dbReference type="eggNOG" id="KOG1472">
    <property type="taxonomic scope" value="Eukaryota"/>
</dbReference>
<dbReference type="GeneID" id="93615155"/>
<organism evidence="10 11">
    <name type="scientific">Rhizopus delemar (strain RA 99-880 / ATCC MYA-4621 / FGSC 9543 / NRRL 43880)</name>
    <name type="common">Mucormycosis agent</name>
    <name type="synonym">Rhizopus arrhizus var. delemar</name>
    <dbReference type="NCBI Taxonomy" id="246409"/>
    <lineage>
        <taxon>Eukaryota</taxon>
        <taxon>Fungi</taxon>
        <taxon>Fungi incertae sedis</taxon>
        <taxon>Mucoromycota</taxon>
        <taxon>Mucoromycotina</taxon>
        <taxon>Mucoromycetes</taxon>
        <taxon>Mucorales</taxon>
        <taxon>Mucorineae</taxon>
        <taxon>Rhizopodaceae</taxon>
        <taxon>Rhizopus</taxon>
    </lineage>
</organism>
<dbReference type="GO" id="GO:0046982">
    <property type="term" value="F:protein heterodimerization activity"/>
    <property type="evidence" value="ECO:0007669"/>
    <property type="project" value="InterPro"/>
</dbReference>
<dbReference type="SUPFAM" id="SSF47370">
    <property type="entry name" value="Bromodomain"/>
    <property type="match status" value="1"/>
</dbReference>
<evidence type="ECO:0000256" key="2">
    <source>
        <dbReference type="ARBA" id="ARBA00023015"/>
    </source>
</evidence>
<dbReference type="GO" id="GO:0005634">
    <property type="term" value="C:nucleus"/>
    <property type="evidence" value="ECO:0007669"/>
    <property type="project" value="UniProtKB-SubCell"/>
</dbReference>
<evidence type="ECO:0000256" key="4">
    <source>
        <dbReference type="ARBA" id="ARBA00023163"/>
    </source>
</evidence>
<dbReference type="Gene3D" id="1.10.20.10">
    <property type="entry name" value="Histone, subunit A"/>
    <property type="match status" value="1"/>
</dbReference>
<dbReference type="OrthoDB" id="21449at2759"/>
<dbReference type="InterPro" id="IPR018359">
    <property type="entry name" value="Bromodomain_CS"/>
</dbReference>
<dbReference type="InterPro" id="IPR001487">
    <property type="entry name" value="Bromodomain"/>
</dbReference>
<dbReference type="InParanoid" id="I1C4U9"/>
<gene>
    <name evidence="10" type="ORF">RO3G_08184</name>
</gene>
<comment type="subcellular location">
    <subcellularLocation>
        <location evidence="1">Nucleus</location>
    </subcellularLocation>
</comment>
<dbReference type="OMA" id="RHICHKI"/>
<dbReference type="AlphaFoldDB" id="I1C4U9"/>
<dbReference type="EMBL" id="CH476737">
    <property type="protein sequence ID" value="EIE83479.1"/>
    <property type="molecule type" value="Genomic_DNA"/>
</dbReference>
<dbReference type="Proteomes" id="UP000009138">
    <property type="component" value="Unassembled WGS sequence"/>
</dbReference>
<feature type="compositionally biased region" description="Basic and acidic residues" evidence="8">
    <location>
        <begin position="884"/>
        <end position="936"/>
    </location>
</feature>
<reference evidence="10 11" key="1">
    <citation type="journal article" date="2009" name="PLoS Genet.">
        <title>Genomic analysis of the basal lineage fungus Rhizopus oryzae reveals a whole-genome duplication.</title>
        <authorList>
            <person name="Ma L.-J."/>
            <person name="Ibrahim A.S."/>
            <person name="Skory C."/>
            <person name="Grabherr M.G."/>
            <person name="Burger G."/>
            <person name="Butler M."/>
            <person name="Elias M."/>
            <person name="Idnurm A."/>
            <person name="Lang B.F."/>
            <person name="Sone T."/>
            <person name="Abe A."/>
            <person name="Calvo S.E."/>
            <person name="Corrochano L.M."/>
            <person name="Engels R."/>
            <person name="Fu J."/>
            <person name="Hansberg W."/>
            <person name="Kim J.-M."/>
            <person name="Kodira C.D."/>
            <person name="Koehrsen M.J."/>
            <person name="Liu B."/>
            <person name="Miranda-Saavedra D."/>
            <person name="O'Leary S."/>
            <person name="Ortiz-Castellanos L."/>
            <person name="Poulter R."/>
            <person name="Rodriguez-Romero J."/>
            <person name="Ruiz-Herrera J."/>
            <person name="Shen Y.-Q."/>
            <person name="Zeng Q."/>
            <person name="Galagan J."/>
            <person name="Birren B.W."/>
            <person name="Cuomo C.A."/>
            <person name="Wickes B.L."/>
        </authorList>
    </citation>
    <scope>NUCLEOTIDE SEQUENCE [LARGE SCALE GENOMIC DNA]</scope>
    <source>
        <strain evidence="11">RA 99-880 / ATCC MYA-4621 / FGSC 9543 / NRRL 43880</strain>
    </source>
</reference>
<keyword evidence="3 6" id="KW-0103">Bromodomain</keyword>
<feature type="compositionally biased region" description="Polar residues" evidence="8">
    <location>
        <begin position="317"/>
        <end position="326"/>
    </location>
</feature>
<dbReference type="GO" id="GO:0006325">
    <property type="term" value="P:chromatin organization"/>
    <property type="evidence" value="ECO:0007669"/>
    <property type="project" value="UniProtKB-ARBA"/>
</dbReference>
<dbReference type="GO" id="GO:0046695">
    <property type="term" value="C:SLIK (SAGA-like) complex"/>
    <property type="evidence" value="ECO:0007669"/>
    <property type="project" value="InterPro"/>
</dbReference>
<evidence type="ECO:0000256" key="6">
    <source>
        <dbReference type="PROSITE-ProRule" id="PRU00035"/>
    </source>
</evidence>
<sequence length="977" mass="111537">MDMDDTQTMEDANNEERKDNKDSNVVDTMNNGNEVKTDTKNDKKVVQNGSDKALEEIVTAADNVPVVDIFRTLELDRAAMVEQRKLEVHIACPYKQIFGTKLYIQQEYEAQEELNEAEEEKENSTAKSYLLQGIVANREKTSLSDRELQNLLSDFKPHRSKWANDERVGQEELYEACEKVLTDLKNYTEHSTPFLNKVSKREAPDYFDVIKNPMDLGTVTKKMKNLCYRSKKEFADDLYLIYDNCLMYNTNSASEYRKHAIAMRRKTERLLLRVPDISIKERLENEIEEEGDEMSEDEDNEPQKRPSKKSSGKHMVSSKSGPLSSTPDRRSRERSLTRGSSAAPGNNSDAESVSDIGISQKSYGGKTVKNQEGDDNVDLEQEDKKLGDEIDADMGELQDQIWRDKTKKTRAKFTTDIEKQYQFPFSEREALVRSGLDMERFSAIQHLHDKPESVIKLIRCENDKLLKWIDHRPSNASAYDIFDLDSSDDENLDAFFSKKITKLDKSTDDSAKTNLFLPDYRFTSGIPEIDGVPEDIFESKVEREIENDADDELSEKLSPPSFDVYPELVFPDYGLAPMIDKNIHTLEKLRLTYAKCNAIRNNIPISTLASSIDVDASLDNKILHLPPVDRNLSEIPPLCLNNESGYQMCQRVVSKLLTHAGFEGAKIGAMNILSDIMIDYMTNIGKTIRTYWDDYGHKMTGDDMVLHTLYENGVTHLSELEMYVQDDVERNMYRLEDLYSKLQTSYQDVLSNPGERAPEDEESLLNDEETYITGSFGEELGEDYFGFKSIGLDKEYSLDTLNVSASLLLGKKEKLSVNKLKNVKVPTSTKLLTEDEFIPNRNKSKPRYPPTTKNVPGRKKIPKEASAGGPGARGDIRKYKKKRPAEEINAEKAEKAEKKRLRMEEKAQKIAEKEQRRRLKEELKEQEKQAKIEAKEKKKAQSKKTKQPAVGMSSKSTNFLPSGFAESPMQVEEDDDD</sequence>
<feature type="compositionally biased region" description="Polar residues" evidence="8">
    <location>
        <begin position="337"/>
        <end position="362"/>
    </location>
</feature>
<evidence type="ECO:0000256" key="1">
    <source>
        <dbReference type="ARBA" id="ARBA00004123"/>
    </source>
</evidence>
<feature type="region of interest" description="Disordered" evidence="8">
    <location>
        <begin position="837"/>
        <end position="977"/>
    </location>
</feature>
<keyword evidence="5" id="KW-0539">Nucleus</keyword>
<dbReference type="SMART" id="SM00297">
    <property type="entry name" value="BROMO"/>
    <property type="match status" value="1"/>
</dbReference>
<dbReference type="PANTHER" id="PTHR47343:SF1">
    <property type="entry name" value="TRANSCRIPTIONAL ACTIVATOR SPT7"/>
    <property type="match status" value="1"/>
</dbReference>
<dbReference type="FunCoup" id="I1C4U9">
    <property type="interactions" value="20"/>
</dbReference>
<dbReference type="PANTHER" id="PTHR47343">
    <property type="entry name" value="TRANSCRIPTIONAL ACTIVATOR SPT7"/>
    <property type="match status" value="1"/>
</dbReference>
<dbReference type="PRINTS" id="PR00503">
    <property type="entry name" value="BROMODOMAIN"/>
</dbReference>
<evidence type="ECO:0000313" key="11">
    <source>
        <dbReference type="Proteomes" id="UP000009138"/>
    </source>
</evidence>
<keyword evidence="7" id="KW-0175">Coiled coil</keyword>
<feature type="compositionally biased region" description="Polar residues" evidence="8">
    <location>
        <begin position="25"/>
        <end position="34"/>
    </location>
</feature>
<feature type="compositionally biased region" description="Basic and acidic residues" evidence="8">
    <location>
        <begin position="327"/>
        <end position="336"/>
    </location>
</feature>
<keyword evidence="4" id="KW-0804">Transcription</keyword>
<dbReference type="VEuPathDB" id="FungiDB:RO3G_08184"/>
<dbReference type="CDD" id="cd22927">
    <property type="entry name" value="HFD_SPT7"/>
    <property type="match status" value="1"/>
</dbReference>
<dbReference type="GO" id="GO:0000124">
    <property type="term" value="C:SAGA complex"/>
    <property type="evidence" value="ECO:0007669"/>
    <property type="project" value="InterPro"/>
</dbReference>
<protein>
    <recommendedName>
        <fullName evidence="9">Bromo domain-containing protein</fullName>
    </recommendedName>
</protein>
<dbReference type="RefSeq" id="XP_067518875.1">
    <property type="nucleotide sequence ID" value="XM_067662774.1"/>
</dbReference>
<dbReference type="Pfam" id="PF00439">
    <property type="entry name" value="Bromodomain"/>
    <property type="match status" value="1"/>
</dbReference>